<reference evidence="1" key="1">
    <citation type="journal article" date="2017" name="Nature">
        <title>The sunflower genome provides insights into oil metabolism, flowering and Asterid evolution.</title>
        <authorList>
            <person name="Badouin H."/>
            <person name="Gouzy J."/>
            <person name="Grassa C.J."/>
            <person name="Murat F."/>
            <person name="Staton S.E."/>
            <person name="Cottret L."/>
            <person name="Lelandais-Briere C."/>
            <person name="Owens G.L."/>
            <person name="Carrere S."/>
            <person name="Mayjonade B."/>
            <person name="Legrand L."/>
            <person name="Gill N."/>
            <person name="Kane N.C."/>
            <person name="Bowers J.E."/>
            <person name="Hubner S."/>
            <person name="Bellec A."/>
            <person name="Berard A."/>
            <person name="Berges H."/>
            <person name="Blanchet N."/>
            <person name="Boniface M.C."/>
            <person name="Brunel D."/>
            <person name="Catrice O."/>
            <person name="Chaidir N."/>
            <person name="Claudel C."/>
            <person name="Donnadieu C."/>
            <person name="Faraut T."/>
            <person name="Fievet G."/>
            <person name="Helmstetter N."/>
            <person name="King M."/>
            <person name="Knapp S.J."/>
            <person name="Lai Z."/>
            <person name="Le Paslier M.C."/>
            <person name="Lippi Y."/>
            <person name="Lorenzon L."/>
            <person name="Mandel J.R."/>
            <person name="Marage G."/>
            <person name="Marchand G."/>
            <person name="Marquand E."/>
            <person name="Bret-Mestries E."/>
            <person name="Morien E."/>
            <person name="Nambeesan S."/>
            <person name="Nguyen T."/>
            <person name="Pegot-Espagnet P."/>
            <person name="Pouilly N."/>
            <person name="Raftis F."/>
            <person name="Sallet E."/>
            <person name="Schiex T."/>
            <person name="Thomas J."/>
            <person name="Vandecasteele C."/>
            <person name="Vares D."/>
            <person name="Vear F."/>
            <person name="Vautrin S."/>
            <person name="Crespi M."/>
            <person name="Mangin B."/>
            <person name="Burke J.M."/>
            <person name="Salse J."/>
            <person name="Munos S."/>
            <person name="Vincourt P."/>
            <person name="Rieseberg L.H."/>
            <person name="Langlade N.B."/>
        </authorList>
    </citation>
    <scope>NUCLEOTIDE SEQUENCE</scope>
    <source>
        <tissue evidence="1">Leaves</tissue>
    </source>
</reference>
<dbReference type="Proteomes" id="UP000215914">
    <property type="component" value="Unassembled WGS sequence"/>
</dbReference>
<comment type="caution">
    <text evidence="1">The sequence shown here is derived from an EMBL/GenBank/DDBJ whole genome shotgun (WGS) entry which is preliminary data.</text>
</comment>
<organism evidence="1 2">
    <name type="scientific">Helianthus annuus</name>
    <name type="common">Common sunflower</name>
    <dbReference type="NCBI Taxonomy" id="4232"/>
    <lineage>
        <taxon>Eukaryota</taxon>
        <taxon>Viridiplantae</taxon>
        <taxon>Streptophyta</taxon>
        <taxon>Embryophyta</taxon>
        <taxon>Tracheophyta</taxon>
        <taxon>Spermatophyta</taxon>
        <taxon>Magnoliopsida</taxon>
        <taxon>eudicotyledons</taxon>
        <taxon>Gunneridae</taxon>
        <taxon>Pentapetalae</taxon>
        <taxon>asterids</taxon>
        <taxon>campanulids</taxon>
        <taxon>Asterales</taxon>
        <taxon>Asteraceae</taxon>
        <taxon>Asteroideae</taxon>
        <taxon>Heliantheae alliance</taxon>
        <taxon>Heliantheae</taxon>
        <taxon>Helianthus</taxon>
    </lineage>
</organism>
<proteinExistence type="predicted"/>
<protein>
    <submittedName>
        <fullName evidence="1">Uncharacterized protein</fullName>
    </submittedName>
</protein>
<evidence type="ECO:0000313" key="1">
    <source>
        <dbReference type="EMBL" id="KAF5758813.1"/>
    </source>
</evidence>
<name>A0A9K3DR58_HELAN</name>
<accession>A0A9K3DR58</accession>
<gene>
    <name evidence="1" type="ORF">HanXRQr2_Chr16g0733741</name>
</gene>
<dbReference type="AlphaFoldDB" id="A0A9K3DR58"/>
<reference evidence="1" key="2">
    <citation type="submission" date="2020-06" db="EMBL/GenBank/DDBJ databases">
        <title>Helianthus annuus Genome sequencing and assembly Release 2.</title>
        <authorList>
            <person name="Gouzy J."/>
            <person name="Langlade N."/>
            <person name="Munos S."/>
        </authorList>
    </citation>
    <scope>NUCLEOTIDE SEQUENCE</scope>
    <source>
        <tissue evidence="1">Leaves</tissue>
    </source>
</reference>
<sequence length="49" mass="5566">MSNLSLSLTFKVTRLLSYLISPLLNLKTLLFLKILHPYSFSLLNAENSP</sequence>
<keyword evidence="2" id="KW-1185">Reference proteome</keyword>
<dbReference type="Gramene" id="mRNA:HanXRQr2_Chr16g0733741">
    <property type="protein sequence ID" value="CDS:HanXRQr2_Chr16g0733741.1"/>
    <property type="gene ID" value="HanXRQr2_Chr16g0733741"/>
</dbReference>
<evidence type="ECO:0000313" key="2">
    <source>
        <dbReference type="Proteomes" id="UP000215914"/>
    </source>
</evidence>
<dbReference type="EMBL" id="MNCJ02000331">
    <property type="protein sequence ID" value="KAF5758813.1"/>
    <property type="molecule type" value="Genomic_DNA"/>
</dbReference>